<dbReference type="Proteomes" id="UP000243950">
    <property type="component" value="Unassembled WGS sequence"/>
</dbReference>
<gene>
    <name evidence="1" type="ORF">SAMN05216372_104151</name>
</gene>
<name>A0A1I1V8W3_PSEOC</name>
<dbReference type="AlphaFoldDB" id="A0A1I1V8W3"/>
<dbReference type="RefSeq" id="WP_167363131.1">
    <property type="nucleotide sequence ID" value="NZ_BSSG01000003.1"/>
</dbReference>
<sequence>MTVRTTFALDLNENDRDALRTLLEQPEAVAKAAAPADPREQARIIDLLVEIKAQLPG</sequence>
<dbReference type="EMBL" id="FOMO01000004">
    <property type="protein sequence ID" value="SFD79265.1"/>
    <property type="molecule type" value="Genomic_DNA"/>
</dbReference>
<reference evidence="2" key="1">
    <citation type="submission" date="2016-10" db="EMBL/GenBank/DDBJ databases">
        <authorList>
            <person name="Varghese N."/>
            <person name="Submissions S."/>
        </authorList>
    </citation>
    <scope>NUCLEOTIDE SEQUENCE [LARGE SCALE GENOMIC DNA]</scope>
    <source>
        <strain evidence="2">JCM 2783</strain>
    </source>
</reference>
<protein>
    <submittedName>
        <fullName evidence="1">Uncharacterized protein</fullName>
    </submittedName>
</protein>
<keyword evidence="2" id="KW-1185">Reference proteome</keyword>
<proteinExistence type="predicted"/>
<evidence type="ECO:0000313" key="2">
    <source>
        <dbReference type="Proteomes" id="UP000243950"/>
    </source>
</evidence>
<organism evidence="1 2">
    <name type="scientific">Pseudomonas straminea</name>
    <dbReference type="NCBI Taxonomy" id="47882"/>
    <lineage>
        <taxon>Bacteria</taxon>
        <taxon>Pseudomonadati</taxon>
        <taxon>Pseudomonadota</taxon>
        <taxon>Gammaproteobacteria</taxon>
        <taxon>Pseudomonadales</taxon>
        <taxon>Pseudomonadaceae</taxon>
        <taxon>Phytopseudomonas</taxon>
    </lineage>
</organism>
<accession>A0A1I1V8W3</accession>
<evidence type="ECO:0000313" key="1">
    <source>
        <dbReference type="EMBL" id="SFD79265.1"/>
    </source>
</evidence>